<dbReference type="GeneID" id="103507483"/>
<dbReference type="GO" id="GO:0034625">
    <property type="term" value="P:fatty acid elongation, monounsaturated fatty acid"/>
    <property type="evidence" value="ECO:0007669"/>
    <property type="project" value="TreeGrafter"/>
</dbReference>
<dbReference type="Proteomes" id="UP000079169">
    <property type="component" value="Unplaced"/>
</dbReference>
<keyword evidence="9 10" id="KW-0275">Fatty acid biosynthesis</keyword>
<dbReference type="PaxDb" id="121845-A0A3Q0JK63"/>
<evidence type="ECO:0000313" key="11">
    <source>
        <dbReference type="Proteomes" id="UP000079169"/>
    </source>
</evidence>
<evidence type="ECO:0000256" key="10">
    <source>
        <dbReference type="RuleBase" id="RU361115"/>
    </source>
</evidence>
<keyword evidence="4 10" id="KW-0812">Transmembrane</keyword>
<feature type="transmembrane region" description="Helical" evidence="10">
    <location>
        <begin position="32"/>
        <end position="49"/>
    </location>
</feature>
<feature type="transmembrane region" description="Helical" evidence="10">
    <location>
        <begin position="238"/>
        <end position="258"/>
    </location>
</feature>
<dbReference type="KEGG" id="dci:103507483"/>
<evidence type="ECO:0000256" key="8">
    <source>
        <dbReference type="ARBA" id="ARBA00023136"/>
    </source>
</evidence>
<comment type="caution">
    <text evidence="10">Lacks conserved residue(s) required for the propagation of feature annotation.</text>
</comment>
<dbReference type="GO" id="GO:0005789">
    <property type="term" value="C:endoplasmic reticulum membrane"/>
    <property type="evidence" value="ECO:0007669"/>
    <property type="project" value="TreeGrafter"/>
</dbReference>
<comment type="similarity">
    <text evidence="10">Belongs to the ELO family.</text>
</comment>
<reference evidence="12" key="1">
    <citation type="submission" date="2025-08" db="UniProtKB">
        <authorList>
            <consortium name="RefSeq"/>
        </authorList>
    </citation>
    <scope>IDENTIFICATION</scope>
</reference>
<dbReference type="STRING" id="121845.A0A3Q0JK63"/>
<sequence length="271" mass="32145">MSHGTLAQWYQTMEEKYADPRMKEYFLMDTPVPMLVTLASYIFFVNYLGPKLMENRKPFNLSTIIKIYNVAQMTCNFYLVYVSFKLVWLTDSYRYDCIEIDYSDTPMARRKLTMVWVCFMSRLLDLLDTCVTWCVCVVFNVPASMLPPKDPNTPKKKVGWLLGKNESHRGQVAFFGTVNSFVHGVMYGYYLVSAFDPQNKWNLWWKKYITQLQLFQFIICGIHCTIQLCSSNCKYPQFMLYFGLSQDIFMFFLFFDFYKKTYWSTPKAKVQ</sequence>
<evidence type="ECO:0000256" key="1">
    <source>
        <dbReference type="ARBA" id="ARBA00004141"/>
    </source>
</evidence>
<name>A0A3Q0JK63_DIACI</name>
<organism evidence="11 12">
    <name type="scientific">Diaphorina citri</name>
    <name type="common">Asian citrus psyllid</name>
    <dbReference type="NCBI Taxonomy" id="121845"/>
    <lineage>
        <taxon>Eukaryota</taxon>
        <taxon>Metazoa</taxon>
        <taxon>Ecdysozoa</taxon>
        <taxon>Arthropoda</taxon>
        <taxon>Hexapoda</taxon>
        <taxon>Insecta</taxon>
        <taxon>Pterygota</taxon>
        <taxon>Neoptera</taxon>
        <taxon>Paraneoptera</taxon>
        <taxon>Hemiptera</taxon>
        <taxon>Sternorrhyncha</taxon>
        <taxon>Psylloidea</taxon>
        <taxon>Psyllidae</taxon>
        <taxon>Diaphorininae</taxon>
        <taxon>Diaphorina</taxon>
    </lineage>
</organism>
<evidence type="ECO:0000256" key="5">
    <source>
        <dbReference type="ARBA" id="ARBA00022832"/>
    </source>
</evidence>
<dbReference type="GO" id="GO:0034626">
    <property type="term" value="P:fatty acid elongation, polyunsaturated fatty acid"/>
    <property type="evidence" value="ECO:0007669"/>
    <property type="project" value="TreeGrafter"/>
</dbReference>
<dbReference type="GO" id="GO:0019367">
    <property type="term" value="P:fatty acid elongation, saturated fatty acid"/>
    <property type="evidence" value="ECO:0007669"/>
    <property type="project" value="TreeGrafter"/>
</dbReference>
<accession>A0A3Q0JK63</accession>
<dbReference type="PANTHER" id="PTHR11157:SF21">
    <property type="entry name" value="ELONGATION OF VERY LONG CHAIN FATTY ACIDS PROTEIN"/>
    <property type="match status" value="1"/>
</dbReference>
<keyword evidence="6 10" id="KW-1133">Transmembrane helix</keyword>
<dbReference type="GO" id="GO:0030148">
    <property type="term" value="P:sphingolipid biosynthetic process"/>
    <property type="evidence" value="ECO:0007669"/>
    <property type="project" value="TreeGrafter"/>
</dbReference>
<keyword evidence="3 10" id="KW-0808">Transferase</keyword>
<dbReference type="GO" id="GO:0042761">
    <property type="term" value="P:very long-chain fatty acid biosynthetic process"/>
    <property type="evidence" value="ECO:0007669"/>
    <property type="project" value="TreeGrafter"/>
</dbReference>
<keyword evidence="5 10" id="KW-0276">Fatty acid metabolism</keyword>
<evidence type="ECO:0000256" key="2">
    <source>
        <dbReference type="ARBA" id="ARBA00022516"/>
    </source>
</evidence>
<gene>
    <name evidence="12" type="primary">LOC103507483</name>
</gene>
<keyword evidence="11" id="KW-1185">Reference proteome</keyword>
<evidence type="ECO:0000256" key="9">
    <source>
        <dbReference type="ARBA" id="ARBA00023160"/>
    </source>
</evidence>
<feature type="transmembrane region" description="Helical" evidence="10">
    <location>
        <begin position="208"/>
        <end position="226"/>
    </location>
</feature>
<dbReference type="AlphaFoldDB" id="A0A3Q0JK63"/>
<keyword evidence="2 10" id="KW-0444">Lipid biosynthesis</keyword>
<keyword evidence="8 10" id="KW-0472">Membrane</keyword>
<comment type="catalytic activity">
    <reaction evidence="10">
        <text>a very-long-chain acyl-CoA + malonyl-CoA + H(+) = a very-long-chain 3-oxoacyl-CoA + CO2 + CoA</text>
        <dbReference type="Rhea" id="RHEA:32727"/>
        <dbReference type="ChEBI" id="CHEBI:15378"/>
        <dbReference type="ChEBI" id="CHEBI:16526"/>
        <dbReference type="ChEBI" id="CHEBI:57287"/>
        <dbReference type="ChEBI" id="CHEBI:57384"/>
        <dbReference type="ChEBI" id="CHEBI:90725"/>
        <dbReference type="ChEBI" id="CHEBI:90736"/>
        <dbReference type="EC" id="2.3.1.199"/>
    </reaction>
</comment>
<proteinExistence type="inferred from homology"/>
<dbReference type="Pfam" id="PF01151">
    <property type="entry name" value="ELO"/>
    <property type="match status" value="2"/>
</dbReference>
<evidence type="ECO:0000256" key="4">
    <source>
        <dbReference type="ARBA" id="ARBA00022692"/>
    </source>
</evidence>
<dbReference type="GO" id="GO:0009922">
    <property type="term" value="F:fatty acid elongase activity"/>
    <property type="evidence" value="ECO:0007669"/>
    <property type="project" value="UniProtKB-EC"/>
</dbReference>
<evidence type="ECO:0000256" key="6">
    <source>
        <dbReference type="ARBA" id="ARBA00022989"/>
    </source>
</evidence>
<dbReference type="InterPro" id="IPR002076">
    <property type="entry name" value="ELO_fam"/>
</dbReference>
<keyword evidence="7 10" id="KW-0443">Lipid metabolism</keyword>
<feature type="transmembrane region" description="Helical" evidence="10">
    <location>
        <begin position="172"/>
        <end position="192"/>
    </location>
</feature>
<dbReference type="EC" id="2.3.1.199" evidence="10"/>
<dbReference type="RefSeq" id="XP_026688779.1">
    <property type="nucleotide sequence ID" value="XM_026832978.1"/>
</dbReference>
<dbReference type="PANTHER" id="PTHR11157">
    <property type="entry name" value="FATTY ACID ACYL TRANSFERASE-RELATED"/>
    <property type="match status" value="1"/>
</dbReference>
<evidence type="ECO:0000313" key="12">
    <source>
        <dbReference type="RefSeq" id="XP_026688779.1"/>
    </source>
</evidence>
<evidence type="ECO:0000256" key="7">
    <source>
        <dbReference type="ARBA" id="ARBA00023098"/>
    </source>
</evidence>
<protein>
    <recommendedName>
        <fullName evidence="10">Elongation of very long chain fatty acids protein</fullName>
        <ecNumber evidence="10">2.3.1.199</ecNumber>
    </recommendedName>
    <alternativeName>
        <fullName evidence="10">Very-long-chain 3-oxoacyl-CoA synthase</fullName>
    </alternativeName>
</protein>
<comment type="subcellular location">
    <subcellularLocation>
        <location evidence="1">Membrane</location>
        <topology evidence="1">Multi-pass membrane protein</topology>
    </subcellularLocation>
</comment>
<evidence type="ECO:0000256" key="3">
    <source>
        <dbReference type="ARBA" id="ARBA00022679"/>
    </source>
</evidence>